<dbReference type="InterPro" id="IPR014001">
    <property type="entry name" value="Helicase_ATP-bd"/>
</dbReference>
<accession>A0A410X571</accession>
<organism evidence="8 9">
    <name type="scientific">Paenibacillus chitinolyticus</name>
    <dbReference type="NCBI Taxonomy" id="79263"/>
    <lineage>
        <taxon>Bacteria</taxon>
        <taxon>Bacillati</taxon>
        <taxon>Bacillota</taxon>
        <taxon>Bacilli</taxon>
        <taxon>Bacillales</taxon>
        <taxon>Paenibacillaceae</taxon>
        <taxon>Paenibacillus</taxon>
    </lineage>
</organism>
<dbReference type="InterPro" id="IPR013663">
    <property type="entry name" value="Helicase_SWF/SNF/SWI_bac"/>
</dbReference>
<dbReference type="InterPro" id="IPR049730">
    <property type="entry name" value="SNF2/RAD54-like_C"/>
</dbReference>
<name>A0A410X571_9BACL</name>
<reference evidence="7 10" key="2">
    <citation type="submission" date="2022-05" db="EMBL/GenBank/DDBJ databases">
        <title>Genome Sequencing of Bee-Associated Microbes.</title>
        <authorList>
            <person name="Dunlap C."/>
        </authorList>
    </citation>
    <scope>NUCLEOTIDE SEQUENCE [LARGE SCALE GENOMIC DNA]</scope>
    <source>
        <strain evidence="7 10">NRRL B-23120</strain>
    </source>
</reference>
<dbReference type="FunFam" id="3.40.50.300:FF:000533">
    <property type="entry name" value="Helicase, Snf2 family"/>
    <property type="match status" value="1"/>
</dbReference>
<dbReference type="GeneID" id="95377130"/>
<dbReference type="EMBL" id="JAMDMJ010000015">
    <property type="protein sequence ID" value="MCY9596819.1"/>
    <property type="molecule type" value="Genomic_DNA"/>
</dbReference>
<dbReference type="SMART" id="SM00490">
    <property type="entry name" value="HELICc"/>
    <property type="match status" value="1"/>
</dbReference>
<proteinExistence type="predicted"/>
<feature type="domain" description="SWIM-type" evidence="4">
    <location>
        <begin position="53"/>
        <end position="92"/>
    </location>
</feature>
<dbReference type="Pfam" id="PF00271">
    <property type="entry name" value="Helicase_C"/>
    <property type="match status" value="1"/>
</dbReference>
<dbReference type="GO" id="GO:0016787">
    <property type="term" value="F:hydrolase activity"/>
    <property type="evidence" value="ECO:0007669"/>
    <property type="project" value="UniProtKB-KW"/>
</dbReference>
<keyword evidence="8" id="KW-0067">ATP-binding</keyword>
<gene>
    <name evidence="7" type="ORF">M5X16_13645</name>
    <name evidence="8" type="ORF">PC41400_20265</name>
</gene>
<dbReference type="PROSITE" id="PS51192">
    <property type="entry name" value="HELICASE_ATP_BIND_1"/>
    <property type="match status" value="1"/>
</dbReference>
<keyword evidence="2" id="KW-0479">Metal-binding</keyword>
<evidence type="ECO:0000256" key="3">
    <source>
        <dbReference type="SAM" id="MobiDB-lite"/>
    </source>
</evidence>
<keyword evidence="8" id="KW-0347">Helicase</keyword>
<dbReference type="Pfam" id="PF00176">
    <property type="entry name" value="SNF2-rel_dom"/>
    <property type="match status" value="1"/>
</dbReference>
<feature type="region of interest" description="Disordered" evidence="3">
    <location>
        <begin position="108"/>
        <end position="135"/>
    </location>
</feature>
<dbReference type="GO" id="GO:0005524">
    <property type="term" value="F:ATP binding"/>
    <property type="evidence" value="ECO:0007669"/>
    <property type="project" value="InterPro"/>
</dbReference>
<evidence type="ECO:0000313" key="9">
    <source>
        <dbReference type="Proteomes" id="UP000288943"/>
    </source>
</evidence>
<sequence length="1116" mass="126953">MSSALTRKAIQLLCGRTAYDKGEALNRSGKVVFTYHDPVLQSVEATVDDRESYLVKVSVLSGGGINAECTCPSLPSFRQSCKHTAAVLLKLLDSSRIDKDFPGAALLERSSEGRSESTAAPSGLPEARQAEEASPYDTELTSSMLGLFGGSTRPGSTRFTRDERETLELEILIRPFAYGFRKVMFAAELKIGPKRVYIVQKIRDFLERLDRGEAYEFSRVFTYEPNVHGFRREHDEVLRQFVKIYQNENLYRETGYSSASSAKAFPGGERMLPIPPFSWTALQPLLAHAPGVKLELADGVYDGIRVSGEPLPLQFDFDRSETDGYRMDVQGLDRITVMETYGIVLHNGELLELPAHHCKRLSELKRLMETAHRNRLTITPGQMEPFMEKVVPGLMKLGKVRIAPSVSDRIYQTPLKAKLYLDRVRDRLLAGLEFHYGSVVLNPLEEGGRQRGTDHIVMRDTEKEETIIRLMEQNSFAKTEGGYFWDDEEAEYDFLYHTVPLLERMLDIYATSAVKERLYTGFPPQITVEVDERTDWLEFKFELLGLPEAEIRNLIRSMQIKRKYHRLPNGSLVPLESAEFQEIIALMNEAGAGKGDMTDTGFRLSVNRGLHLTDARERGSSVKLGKSFRRLLENMRNPDNLDFPVPERLSPILRDYQKFGYQWMKTLAHYHFGGILADDMGLGKTIQSIAFLVSVLPDIRKKKLPALIVSPASLVYNWLHELKKFAPEIRVVIADGTKTQRSRALRKGSKADVVLTSYPLLRRDKDLYAKESFHTLILDEAQMFKNYTTQTAQSVKQIKAAYRFALTGTPVENKLEELWSIFDAVFPGLFPARQAFNELSREAVARRARPFLLRRLKTDVLKELPDKIETVQASELLPEQKKLYTAFLAKLRHETLKHLHEESFQQNRIRILAGLTRLRQICCHPALFVDGYEGSSAKFEQLLEIVEECRSAGKRMLIFSQFTEMLGIISRELGYEGVPHFYLDGKTKGSERVELCSRFNEGEKEVFLISLKAGGTGLNLTGADTVILYDLWWNPAVEQQAADRAYRMGQKKVVQVIRLVSQGTVEEKMFQLQQKKRTLIEDVIRPGEESVSTMTEQEIRDILMLDEKMEIGEIGD</sequence>
<dbReference type="CDD" id="cd18793">
    <property type="entry name" value="SF2_C_SNF"/>
    <property type="match status" value="1"/>
</dbReference>
<dbReference type="PROSITE" id="PS51194">
    <property type="entry name" value="HELICASE_CTER"/>
    <property type="match status" value="1"/>
</dbReference>
<evidence type="ECO:0000313" key="8">
    <source>
        <dbReference type="EMBL" id="QAV21761.1"/>
    </source>
</evidence>
<dbReference type="InterPro" id="IPR027417">
    <property type="entry name" value="P-loop_NTPase"/>
</dbReference>
<dbReference type="SUPFAM" id="SSF52540">
    <property type="entry name" value="P-loop containing nucleoside triphosphate hydrolases"/>
    <property type="match status" value="2"/>
</dbReference>
<evidence type="ECO:0000259" key="6">
    <source>
        <dbReference type="PROSITE" id="PS51194"/>
    </source>
</evidence>
<feature type="domain" description="Helicase C-terminal" evidence="6">
    <location>
        <begin position="938"/>
        <end position="1092"/>
    </location>
</feature>
<evidence type="ECO:0000256" key="1">
    <source>
        <dbReference type="ARBA" id="ARBA00022801"/>
    </source>
</evidence>
<dbReference type="GO" id="GO:0008270">
    <property type="term" value="F:zinc ion binding"/>
    <property type="evidence" value="ECO:0007669"/>
    <property type="project" value="UniProtKB-KW"/>
</dbReference>
<dbReference type="KEGG" id="pchi:PC41400_20265"/>
<keyword evidence="8" id="KW-0547">Nucleotide-binding</keyword>
<feature type="domain" description="Helicase ATP-binding" evidence="5">
    <location>
        <begin position="665"/>
        <end position="828"/>
    </location>
</feature>
<evidence type="ECO:0000259" key="5">
    <source>
        <dbReference type="PROSITE" id="PS51192"/>
    </source>
</evidence>
<dbReference type="InterPro" id="IPR000330">
    <property type="entry name" value="SNF2_N"/>
</dbReference>
<keyword evidence="2" id="KW-0863">Zinc-finger</keyword>
<dbReference type="RefSeq" id="WP_042227474.1">
    <property type="nucleotide sequence ID" value="NZ_CP026520.1"/>
</dbReference>
<dbReference type="CDD" id="cd18012">
    <property type="entry name" value="DEXQc_arch_SWI2_SNF2"/>
    <property type="match status" value="1"/>
</dbReference>
<dbReference type="OrthoDB" id="9760715at2"/>
<evidence type="ECO:0000313" key="10">
    <source>
        <dbReference type="Proteomes" id="UP001527202"/>
    </source>
</evidence>
<evidence type="ECO:0000259" key="4">
    <source>
        <dbReference type="PROSITE" id="PS50966"/>
    </source>
</evidence>
<dbReference type="Pfam" id="PF08455">
    <property type="entry name" value="SNF2_assoc"/>
    <property type="match status" value="1"/>
</dbReference>
<dbReference type="PROSITE" id="PS50966">
    <property type="entry name" value="ZF_SWIM"/>
    <property type="match status" value="1"/>
</dbReference>
<keyword evidence="10" id="KW-1185">Reference proteome</keyword>
<reference evidence="8 9" key="1">
    <citation type="submission" date="2018-01" db="EMBL/GenBank/DDBJ databases">
        <title>The whole genome sequencing and assembly of Paenibacillus chitinolyticus KCCM 41400 strain.</title>
        <authorList>
            <person name="Kim J.-Y."/>
            <person name="Park M.-K."/>
            <person name="Lee Y.-J."/>
            <person name="Yi H."/>
            <person name="Bahn Y.-S."/>
            <person name="Kim J.F."/>
            <person name="Lee D.-W."/>
        </authorList>
    </citation>
    <scope>NUCLEOTIDE SEQUENCE [LARGE SCALE GENOMIC DNA]</scope>
    <source>
        <strain evidence="8 9">KCCM 41400</strain>
    </source>
</reference>
<dbReference type="InterPro" id="IPR001650">
    <property type="entry name" value="Helicase_C-like"/>
</dbReference>
<keyword evidence="1" id="KW-0378">Hydrolase</keyword>
<keyword evidence="2" id="KW-0862">Zinc</keyword>
<protein>
    <submittedName>
        <fullName evidence="7">DEAD/DEAH box helicase</fullName>
    </submittedName>
    <submittedName>
        <fullName evidence="8">Helicase SNF</fullName>
    </submittedName>
</protein>
<dbReference type="SMART" id="SM00487">
    <property type="entry name" value="DEXDc"/>
    <property type="match status" value="1"/>
</dbReference>
<dbReference type="Gene3D" id="3.40.50.300">
    <property type="entry name" value="P-loop containing nucleotide triphosphate hydrolases"/>
    <property type="match status" value="1"/>
</dbReference>
<evidence type="ECO:0000313" key="7">
    <source>
        <dbReference type="EMBL" id="MCY9596819.1"/>
    </source>
</evidence>
<dbReference type="InterPro" id="IPR038718">
    <property type="entry name" value="SNF2-like_sf"/>
</dbReference>
<dbReference type="InterPro" id="IPR007527">
    <property type="entry name" value="Znf_SWIM"/>
</dbReference>
<dbReference type="Proteomes" id="UP000288943">
    <property type="component" value="Chromosome"/>
</dbReference>
<dbReference type="Gene3D" id="3.40.50.10810">
    <property type="entry name" value="Tandem AAA-ATPase domain"/>
    <property type="match status" value="1"/>
</dbReference>
<dbReference type="AlphaFoldDB" id="A0A410X571"/>
<evidence type="ECO:0000256" key="2">
    <source>
        <dbReference type="PROSITE-ProRule" id="PRU00325"/>
    </source>
</evidence>
<dbReference type="EMBL" id="CP026520">
    <property type="protein sequence ID" value="QAV21761.1"/>
    <property type="molecule type" value="Genomic_DNA"/>
</dbReference>
<dbReference type="Proteomes" id="UP001527202">
    <property type="component" value="Unassembled WGS sequence"/>
</dbReference>
<dbReference type="GO" id="GO:0004386">
    <property type="term" value="F:helicase activity"/>
    <property type="evidence" value="ECO:0007669"/>
    <property type="project" value="UniProtKB-KW"/>
</dbReference>
<dbReference type="PANTHER" id="PTHR10799">
    <property type="entry name" value="SNF2/RAD54 HELICASE FAMILY"/>
    <property type="match status" value="1"/>
</dbReference>